<dbReference type="Proteomes" id="UP000752696">
    <property type="component" value="Unassembled WGS sequence"/>
</dbReference>
<reference evidence="1" key="1">
    <citation type="submission" date="2020-07" db="EMBL/GenBank/DDBJ databases">
        <authorList>
            <person name="Nazaruddin N."/>
        </authorList>
    </citation>
    <scope>NUCLEOTIDE SEQUENCE</scope>
</reference>
<dbReference type="AlphaFoldDB" id="A0A6V7HAF5"/>
<organism evidence="1 2">
    <name type="scientific">Heterotrigona itama</name>
    <dbReference type="NCBI Taxonomy" id="395501"/>
    <lineage>
        <taxon>Eukaryota</taxon>
        <taxon>Metazoa</taxon>
        <taxon>Ecdysozoa</taxon>
        <taxon>Arthropoda</taxon>
        <taxon>Hexapoda</taxon>
        <taxon>Insecta</taxon>
        <taxon>Pterygota</taxon>
        <taxon>Neoptera</taxon>
        <taxon>Endopterygota</taxon>
        <taxon>Hymenoptera</taxon>
        <taxon>Apocrita</taxon>
        <taxon>Aculeata</taxon>
        <taxon>Apoidea</taxon>
        <taxon>Anthophila</taxon>
        <taxon>Apidae</taxon>
        <taxon>Heterotrigona</taxon>
    </lineage>
</organism>
<comment type="caution">
    <text evidence="1">The sequence shown here is derived from an EMBL/GenBank/DDBJ whole genome shotgun (WGS) entry which is preliminary data.</text>
</comment>
<protein>
    <submittedName>
        <fullName evidence="1">Uncharacterized protein</fullName>
    </submittedName>
</protein>
<feature type="non-terminal residue" evidence="1">
    <location>
        <position position="1"/>
    </location>
</feature>
<dbReference type="EMBL" id="CAJDYZ010008110">
    <property type="protein sequence ID" value="CAD1475060.1"/>
    <property type="molecule type" value="Genomic_DNA"/>
</dbReference>
<keyword evidence="2" id="KW-1185">Reference proteome</keyword>
<proteinExistence type="predicted"/>
<evidence type="ECO:0000313" key="2">
    <source>
        <dbReference type="Proteomes" id="UP000752696"/>
    </source>
</evidence>
<feature type="non-terminal residue" evidence="1">
    <location>
        <position position="38"/>
    </location>
</feature>
<gene>
    <name evidence="1" type="ORF">MHI_LOCUS510934</name>
</gene>
<name>A0A6V7HAF5_9HYME</name>
<accession>A0A6V7HAF5</accession>
<evidence type="ECO:0000313" key="1">
    <source>
        <dbReference type="EMBL" id="CAD1475060.1"/>
    </source>
</evidence>
<sequence>QWHPDLFNERSLEVGPPIDPRVPLLYFLLYSTQPRRTD</sequence>